<dbReference type="EMBL" id="JBBMFP010000002">
    <property type="protein sequence ID" value="MEQ2429928.1"/>
    <property type="molecule type" value="Genomic_DNA"/>
</dbReference>
<comment type="caution">
    <text evidence="1">The sequence shown here is derived from an EMBL/GenBank/DDBJ whole genome shotgun (WGS) entry which is preliminary data.</text>
</comment>
<dbReference type="RefSeq" id="WP_148391442.1">
    <property type="nucleotide sequence ID" value="NZ_JBBMFP010000002.1"/>
</dbReference>
<keyword evidence="2" id="KW-1185">Reference proteome</keyword>
<accession>A0ABV1DHT6</accession>
<evidence type="ECO:0000313" key="1">
    <source>
        <dbReference type="EMBL" id="MEQ2429928.1"/>
    </source>
</evidence>
<dbReference type="Proteomes" id="UP001457898">
    <property type="component" value="Unassembled WGS sequence"/>
</dbReference>
<evidence type="ECO:0000313" key="2">
    <source>
        <dbReference type="Proteomes" id="UP001457898"/>
    </source>
</evidence>
<proteinExistence type="predicted"/>
<organism evidence="1 2">
    <name type="scientific">Blautia caccae</name>
    <dbReference type="NCBI Taxonomy" id="3133175"/>
    <lineage>
        <taxon>Bacteria</taxon>
        <taxon>Bacillati</taxon>
        <taxon>Bacillota</taxon>
        <taxon>Clostridia</taxon>
        <taxon>Lachnospirales</taxon>
        <taxon>Lachnospiraceae</taxon>
        <taxon>Blautia</taxon>
    </lineage>
</organism>
<name>A0ABV1DHT6_9FIRM</name>
<reference evidence="1 2" key="1">
    <citation type="submission" date="2024-03" db="EMBL/GenBank/DDBJ databases">
        <title>Human intestinal bacterial collection.</title>
        <authorList>
            <person name="Pauvert C."/>
            <person name="Hitch T.C.A."/>
            <person name="Clavel T."/>
        </authorList>
    </citation>
    <scope>NUCLEOTIDE SEQUENCE [LARGE SCALE GENOMIC DNA]</scope>
    <source>
        <strain evidence="1 2">CLA-SR-H028</strain>
    </source>
</reference>
<gene>
    <name evidence="1" type="ORF">WMO65_02830</name>
</gene>
<protein>
    <submittedName>
        <fullName evidence="1">Uncharacterized protein</fullName>
    </submittedName>
</protein>
<sequence>MEIPPRFRRLCISSMKKGSPCRLQRRRNPFSGAVTRKSPSAVIPFAWRLWWASSAASTRWTPNFRRCMPWQEQRCDLTAYSILELIIHLAPYHAVRNVYTSLFYQLMWGYPIRNMRGNRETLNRYYLPRLTSLLDRLNKEDMEGFAAELETVLSSDVEFSVKKLIDLGIAEASVIL</sequence>